<evidence type="ECO:0000256" key="4">
    <source>
        <dbReference type="ARBA" id="ARBA00023239"/>
    </source>
</evidence>
<name>K8ESR6_9CHLO</name>
<evidence type="ECO:0000259" key="6">
    <source>
        <dbReference type="Pfam" id="PF16363"/>
    </source>
</evidence>
<keyword evidence="4" id="KW-0456">Lyase</keyword>
<dbReference type="GO" id="GO:0009225">
    <property type="term" value="P:nucleotide-sugar metabolic process"/>
    <property type="evidence" value="ECO:0007669"/>
    <property type="project" value="InterPro"/>
</dbReference>
<comment type="similarity">
    <text evidence="2">Belongs to the NAD(P)-dependent epimerase/dehydratase family.</text>
</comment>
<reference evidence="7 8" key="1">
    <citation type="submission" date="2011-10" db="EMBL/GenBank/DDBJ databases">
        <authorList>
            <person name="Genoscope - CEA"/>
        </authorList>
    </citation>
    <scope>NUCLEOTIDE SEQUENCE [LARGE SCALE GENOMIC DNA]</scope>
    <source>
        <strain evidence="7 8">RCC 1105</strain>
    </source>
</reference>
<dbReference type="PANTHER" id="PTHR43000">
    <property type="entry name" value="DTDP-D-GLUCOSE 4,6-DEHYDRATASE-RELATED"/>
    <property type="match status" value="1"/>
</dbReference>
<dbReference type="OrthoDB" id="16464at2759"/>
<accession>K8ESR6</accession>
<dbReference type="GO" id="GO:0008460">
    <property type="term" value="F:dTDP-glucose 4,6-dehydratase activity"/>
    <property type="evidence" value="ECO:0007669"/>
    <property type="project" value="InterPro"/>
</dbReference>
<sequence>MPYEPKNVLITGGAGFIASHVAILFAKKYPHCKVIVLDKLDYCANVKHLSELSHLLNFKFIMGDIQSADLVSYILRNENIDTIMHFAAQTHVDNSFGNSFAFTENNILGTHVLLESCKTLGTIKRFLHVSTDEVYGESSYELNASNTEHASLLEPTNPYSATKAGAEMLVMAYGRSYDLPYLITRGNNVYGPHQFPEKAIPKFIMLAKRGLQIPLHGDGMATRSYMHVADAASAFDSILHHGEDRGVYNIGAQEERTVRSVAEDICSELKLNADDIVTYVKDRQFNDRRYFIDCSKLLALGWKQEKSWEDGLRETIAWYEKNGENDYWGNLSAALVAHPTGGHVTASPNVFEEIAGSTAEGKADDAAEANRPVFLIYGRTGWIGGMLGRLLEEQGHKYYYGAARLYDRKAVEDDIARCKPTHILNAAGITGRPNVDWCESHKKETVQTNVTGILTLVDLADENGIHVTNFATGCIYSYDEKHPIGGPGFTEDDAPNFGGSFYSHTKGMVEDLLKNYDNLLQLRLRMPIDHRLDNPRNFIFKIANYDCVVDVPNSMTVLDELVPYAIDGALRKLTGIYNFTNPGAISHNEVLQLYKDYCSPNYTWKNFSLEEQDKILAAPRSNNELCDKKIKSAWPQILNIKDSLIKYVFEPNKQSGGKVRGGVKGEC</sequence>
<dbReference type="KEGG" id="bpg:Bathy03g05580"/>
<dbReference type="InterPro" id="IPR036291">
    <property type="entry name" value="NAD(P)-bd_dom_sf"/>
</dbReference>
<evidence type="ECO:0000256" key="1">
    <source>
        <dbReference type="ARBA" id="ARBA00001911"/>
    </source>
</evidence>
<dbReference type="Gene3D" id="3.90.25.10">
    <property type="entry name" value="UDP-galactose 4-epimerase, domain 1"/>
    <property type="match status" value="1"/>
</dbReference>
<keyword evidence="3" id="KW-0520">NAD</keyword>
<dbReference type="InterPro" id="IPR016040">
    <property type="entry name" value="NAD(P)-bd_dom"/>
</dbReference>
<dbReference type="AlphaFoldDB" id="K8ESR6"/>
<evidence type="ECO:0000313" key="8">
    <source>
        <dbReference type="Proteomes" id="UP000198341"/>
    </source>
</evidence>
<keyword evidence="8" id="KW-1185">Reference proteome</keyword>
<dbReference type="Proteomes" id="UP000198341">
    <property type="component" value="Chromosome 3"/>
</dbReference>
<comment type="cofactor">
    <cofactor evidence="1">
        <name>NAD(+)</name>
        <dbReference type="ChEBI" id="CHEBI:57540"/>
    </cofactor>
</comment>
<protein>
    <recommendedName>
        <fullName evidence="9">NAD(P)-binding domain-containing protein</fullName>
    </recommendedName>
</protein>
<dbReference type="CDD" id="cd05246">
    <property type="entry name" value="dTDP_GD_SDR_e"/>
    <property type="match status" value="1"/>
</dbReference>
<dbReference type="Pfam" id="PF01370">
    <property type="entry name" value="Epimerase"/>
    <property type="match status" value="1"/>
</dbReference>
<dbReference type="EMBL" id="FO082276">
    <property type="protein sequence ID" value="CCO15450.1"/>
    <property type="molecule type" value="Genomic_DNA"/>
</dbReference>
<evidence type="ECO:0008006" key="9">
    <source>
        <dbReference type="Google" id="ProtNLM"/>
    </source>
</evidence>
<dbReference type="InterPro" id="IPR001509">
    <property type="entry name" value="Epimerase_deHydtase"/>
</dbReference>
<evidence type="ECO:0000256" key="2">
    <source>
        <dbReference type="ARBA" id="ARBA00007637"/>
    </source>
</evidence>
<dbReference type="InterPro" id="IPR005888">
    <property type="entry name" value="dTDP_Gluc_deHydtase"/>
</dbReference>
<dbReference type="FunFam" id="3.40.50.720:FF:000304">
    <property type="entry name" value="UDP-glucose 4,6-dehydratase"/>
    <property type="match status" value="1"/>
</dbReference>
<proteinExistence type="inferred from homology"/>
<gene>
    <name evidence="7" type="ORF">Bathy03g05580</name>
</gene>
<dbReference type="STRING" id="41875.K8ESR6"/>
<feature type="domain" description="NAD-dependent epimerase/dehydratase" evidence="5">
    <location>
        <begin position="375"/>
        <end position="518"/>
    </location>
</feature>
<feature type="domain" description="NAD(P)-binding" evidence="6">
    <location>
        <begin position="9"/>
        <end position="315"/>
    </location>
</feature>
<dbReference type="RefSeq" id="XP_007514013.1">
    <property type="nucleotide sequence ID" value="XM_007513951.1"/>
</dbReference>
<organism evidence="7 8">
    <name type="scientific">Bathycoccus prasinos</name>
    <dbReference type="NCBI Taxonomy" id="41875"/>
    <lineage>
        <taxon>Eukaryota</taxon>
        <taxon>Viridiplantae</taxon>
        <taxon>Chlorophyta</taxon>
        <taxon>Mamiellophyceae</taxon>
        <taxon>Mamiellales</taxon>
        <taxon>Bathycoccaceae</taxon>
        <taxon>Bathycoccus</taxon>
    </lineage>
</organism>
<evidence type="ECO:0000313" key="7">
    <source>
        <dbReference type="EMBL" id="CCO15450.1"/>
    </source>
</evidence>
<dbReference type="SUPFAM" id="SSF51735">
    <property type="entry name" value="NAD(P)-binding Rossmann-fold domains"/>
    <property type="match status" value="2"/>
</dbReference>
<dbReference type="Gene3D" id="3.40.50.720">
    <property type="entry name" value="NAD(P)-binding Rossmann-like Domain"/>
    <property type="match status" value="2"/>
</dbReference>
<dbReference type="eggNOG" id="KOG0747">
    <property type="taxonomic scope" value="Eukaryota"/>
</dbReference>
<dbReference type="Pfam" id="PF16363">
    <property type="entry name" value="GDP_Man_Dehyd"/>
    <property type="match status" value="1"/>
</dbReference>
<evidence type="ECO:0000259" key="5">
    <source>
        <dbReference type="Pfam" id="PF01370"/>
    </source>
</evidence>
<dbReference type="GeneID" id="19017095"/>
<evidence type="ECO:0000256" key="3">
    <source>
        <dbReference type="ARBA" id="ARBA00023027"/>
    </source>
</evidence>